<protein>
    <submittedName>
        <fullName evidence="1">Uncharacterized protein</fullName>
    </submittedName>
</protein>
<reference evidence="1 2" key="1">
    <citation type="submission" date="2014-01" db="EMBL/GenBank/DDBJ databases">
        <title>Plasmidome dynamics in the species complex Clostridium novyi sensu lato converts strains of independent lineages into distinctly different pathogens.</title>
        <authorList>
            <person name="Skarin H."/>
            <person name="Segerman B."/>
        </authorList>
    </citation>
    <scope>NUCLEOTIDE SEQUENCE [LARGE SCALE GENOMIC DNA]</scope>
    <source>
        <strain evidence="1 2">DC5</strain>
    </source>
</reference>
<gene>
    <name evidence="1" type="ORF">Z955_14905</name>
</gene>
<sequence length="356" mass="40796">MGRLEKLKPIEVKVRLEDYIHFLLGEKKTGKSTMFRDLIHKHYNGDMSKGILFGFEPGQNALDGLYSPQVEDWEDWEDWVDELVEERIKTTFRMVGIDTVDEFLAMAEDKTMRDSKKKDGKTIESINGAFGGFGRGKKYCINLMRESILKLKRAGYGLCFIAHTKLKKKNTGAVLSSEEEYMQLSCALTDDYAGLFENMADMITYLVVDKTVIGDGDDVKHKTARRSVSMHFRSDGEIDCGGRFKELPYSLPYSVDNYLKAFEQGVKSSILKPVTDEDIQEMAKKQEIESEKQAEEKTRKLTIEEMVNTIKQKFGELGDGAKLKMQEYVEETQVSSLDELTEDHRNTIEQMYKLVL</sequence>
<dbReference type="EMBL" id="JDRY01000168">
    <property type="protein sequence ID" value="KGM93545.1"/>
    <property type="molecule type" value="Genomic_DNA"/>
</dbReference>
<evidence type="ECO:0000313" key="2">
    <source>
        <dbReference type="Proteomes" id="UP000030014"/>
    </source>
</evidence>
<organism evidence="1 2">
    <name type="scientific">Clostridium botulinum C/D str. DC5</name>
    <dbReference type="NCBI Taxonomy" id="1443128"/>
    <lineage>
        <taxon>Bacteria</taxon>
        <taxon>Bacillati</taxon>
        <taxon>Bacillota</taxon>
        <taxon>Clostridia</taxon>
        <taxon>Eubacteriales</taxon>
        <taxon>Clostridiaceae</taxon>
        <taxon>Clostridium</taxon>
    </lineage>
</organism>
<comment type="caution">
    <text evidence="1">The sequence shown here is derived from an EMBL/GenBank/DDBJ whole genome shotgun (WGS) entry which is preliminary data.</text>
</comment>
<name>A0A0A0I1K0_CLOBO</name>
<evidence type="ECO:0000313" key="1">
    <source>
        <dbReference type="EMBL" id="KGM93545.1"/>
    </source>
</evidence>
<dbReference type="Proteomes" id="UP000030014">
    <property type="component" value="Unassembled WGS sequence"/>
</dbReference>
<accession>A0A0A0I1K0</accession>
<dbReference type="RefSeq" id="WP_039260091.1">
    <property type="nucleotide sequence ID" value="NZ_JDRY01000168.1"/>
</dbReference>
<dbReference type="AlphaFoldDB" id="A0A0A0I1K0"/>
<proteinExistence type="predicted"/>
<dbReference type="Pfam" id="PF13479">
    <property type="entry name" value="AAA_24"/>
    <property type="match status" value="1"/>
</dbReference>